<dbReference type="AlphaFoldDB" id="A0A6B0RGA0"/>
<sequence length="186" mass="20459">MMDINEGPGNFISTSLNRSLETAAAFTSSARLLQVVDIILTDDHVLAGTPASSSTPEETFVHASTINILNQLKHEHVCSQLKPLQQVEFVFIEVASRFSDSVQMLNKICEMHGQKAKECGTPTVLVTFANDRQKDSKASINITIDNDTVYTMCLRRKPSLFGNSPKSIILAGSLDFRKVKTEVVSE</sequence>
<protein>
    <submittedName>
        <fullName evidence="1">Uncharacterized protein</fullName>
    </submittedName>
</protein>
<evidence type="ECO:0000313" key="2">
    <source>
        <dbReference type="Proteomes" id="UP000322234"/>
    </source>
</evidence>
<proteinExistence type="predicted"/>
<reference evidence="1" key="1">
    <citation type="submission" date="2019-10" db="EMBL/GenBank/DDBJ databases">
        <title>The sequence and de novo assembly of the wild yak genome.</title>
        <authorList>
            <person name="Liu Y."/>
        </authorList>
    </citation>
    <scope>NUCLEOTIDE SEQUENCE [LARGE SCALE GENOMIC DNA]</scope>
    <source>
        <strain evidence="1">WY2019</strain>
    </source>
</reference>
<keyword evidence="2" id="KW-1185">Reference proteome</keyword>
<accession>A0A6B0RGA0</accession>
<dbReference type="EMBL" id="VBQZ03000036">
    <property type="protein sequence ID" value="MXQ87004.1"/>
    <property type="molecule type" value="Genomic_DNA"/>
</dbReference>
<organism evidence="1 2">
    <name type="scientific">Bos mutus</name>
    <name type="common">wild yak</name>
    <dbReference type="NCBI Taxonomy" id="72004"/>
    <lineage>
        <taxon>Eukaryota</taxon>
        <taxon>Metazoa</taxon>
        <taxon>Chordata</taxon>
        <taxon>Craniata</taxon>
        <taxon>Vertebrata</taxon>
        <taxon>Euteleostomi</taxon>
        <taxon>Mammalia</taxon>
        <taxon>Eutheria</taxon>
        <taxon>Laurasiatheria</taxon>
        <taxon>Artiodactyla</taxon>
        <taxon>Ruminantia</taxon>
        <taxon>Pecora</taxon>
        <taxon>Bovidae</taxon>
        <taxon>Bovinae</taxon>
        <taxon>Bos</taxon>
    </lineage>
</organism>
<comment type="caution">
    <text evidence="1">The sequence shown here is derived from an EMBL/GenBank/DDBJ whole genome shotgun (WGS) entry which is preliminary data.</text>
</comment>
<evidence type="ECO:0000313" key="1">
    <source>
        <dbReference type="EMBL" id="MXQ87004.1"/>
    </source>
</evidence>
<gene>
    <name evidence="1" type="ORF">E5288_WYG007592</name>
</gene>
<name>A0A6B0RGA0_9CETA</name>
<dbReference type="Proteomes" id="UP000322234">
    <property type="component" value="Unassembled WGS sequence"/>
</dbReference>